<protein>
    <submittedName>
        <fullName evidence="1">Uncharacterized protein</fullName>
    </submittedName>
</protein>
<evidence type="ECO:0000313" key="2">
    <source>
        <dbReference type="Proteomes" id="UP000183567"/>
    </source>
</evidence>
<gene>
    <name evidence="1" type="ORF">AZE42_12074</name>
</gene>
<keyword evidence="2" id="KW-1185">Reference proteome</keyword>
<comment type="caution">
    <text evidence="1">The sequence shown here is derived from an EMBL/GenBank/DDBJ whole genome shotgun (WGS) entry which is preliminary data.</text>
</comment>
<reference evidence="1 2" key="1">
    <citation type="submission" date="2016-03" db="EMBL/GenBank/DDBJ databases">
        <title>Comparative genomics of the ectomycorrhizal sister species Rhizopogon vinicolor and Rhizopogon vesiculosus (Basidiomycota: Boletales) reveals a divergence of the mating type B locus.</title>
        <authorList>
            <person name="Mujic A.B."/>
            <person name="Kuo A."/>
            <person name="Tritt A."/>
            <person name="Lipzen A."/>
            <person name="Chen C."/>
            <person name="Johnson J."/>
            <person name="Sharma A."/>
            <person name="Barry K."/>
            <person name="Grigoriev I.V."/>
            <person name="Spatafora J.W."/>
        </authorList>
    </citation>
    <scope>NUCLEOTIDE SEQUENCE [LARGE SCALE GENOMIC DNA]</scope>
    <source>
        <strain evidence="1 2">AM-OR11-056</strain>
    </source>
</reference>
<organism evidence="1 2">
    <name type="scientific">Rhizopogon vesiculosus</name>
    <dbReference type="NCBI Taxonomy" id="180088"/>
    <lineage>
        <taxon>Eukaryota</taxon>
        <taxon>Fungi</taxon>
        <taxon>Dikarya</taxon>
        <taxon>Basidiomycota</taxon>
        <taxon>Agaricomycotina</taxon>
        <taxon>Agaricomycetes</taxon>
        <taxon>Agaricomycetidae</taxon>
        <taxon>Boletales</taxon>
        <taxon>Suillineae</taxon>
        <taxon>Rhizopogonaceae</taxon>
        <taxon>Rhizopogon</taxon>
    </lineage>
</organism>
<sequence length="116" mass="13218">MLSLQHANARYFKTAVHNKKSDQLLGFIDSGQHSVTSWSQRAIAAVLSTIIQKVLNPLANHTVHLDFAYVVNMWGYMLRGNYYSIAHFISLAKPREALVTRRCEEMASQIVPRFVQ</sequence>
<dbReference type="EMBL" id="LVVM01004755">
    <property type="protein sequence ID" value="OJA12237.1"/>
    <property type="molecule type" value="Genomic_DNA"/>
</dbReference>
<name>A0A1J8PTL8_9AGAM</name>
<evidence type="ECO:0000313" key="1">
    <source>
        <dbReference type="EMBL" id="OJA12237.1"/>
    </source>
</evidence>
<proteinExistence type="predicted"/>
<accession>A0A1J8PTL8</accession>
<dbReference type="Proteomes" id="UP000183567">
    <property type="component" value="Unassembled WGS sequence"/>
</dbReference>
<dbReference type="AlphaFoldDB" id="A0A1J8PTL8"/>